<dbReference type="PANTHER" id="PTHR43011:SF1">
    <property type="entry name" value="IRON-SULFUR CLUSTER ASSEMBLY 2 HOMOLOG, MITOCHONDRIAL"/>
    <property type="match status" value="1"/>
</dbReference>
<dbReference type="GO" id="GO:0051537">
    <property type="term" value="F:2 iron, 2 sulfur cluster binding"/>
    <property type="evidence" value="ECO:0007669"/>
    <property type="project" value="TreeGrafter"/>
</dbReference>
<dbReference type="PANTHER" id="PTHR43011">
    <property type="entry name" value="IRON-SULFUR CLUSTER ASSEMBLY 2 HOMOLOG, MITOCHONDRIAL"/>
    <property type="match status" value="1"/>
</dbReference>
<keyword evidence="4" id="KW-1185">Reference proteome</keyword>
<dbReference type="GO" id="GO:0009102">
    <property type="term" value="P:biotin biosynthetic process"/>
    <property type="evidence" value="ECO:0007669"/>
    <property type="project" value="EnsemblFungi"/>
</dbReference>
<name>I2H7U3_HENB6</name>
<dbReference type="GO" id="GO:0005759">
    <property type="term" value="C:mitochondrial matrix"/>
    <property type="evidence" value="ECO:0007669"/>
    <property type="project" value="EnsemblFungi"/>
</dbReference>
<dbReference type="eggNOG" id="KOG1119">
    <property type="taxonomic scope" value="Eukaryota"/>
</dbReference>
<dbReference type="GO" id="GO:0051539">
    <property type="term" value="F:4 iron, 4 sulfur cluster binding"/>
    <property type="evidence" value="ECO:0007669"/>
    <property type="project" value="TreeGrafter"/>
</dbReference>
<evidence type="ECO:0000313" key="4">
    <source>
        <dbReference type="Proteomes" id="UP000002866"/>
    </source>
</evidence>
<evidence type="ECO:0000256" key="1">
    <source>
        <dbReference type="ARBA" id="ARBA00006718"/>
    </source>
</evidence>
<dbReference type="Gene3D" id="2.60.300.12">
    <property type="entry name" value="HesB-like domain"/>
    <property type="match status" value="1"/>
</dbReference>
<dbReference type="AlphaFoldDB" id="I2H7U3"/>
<dbReference type="SUPFAM" id="SSF89360">
    <property type="entry name" value="HesB-like domain"/>
    <property type="match status" value="1"/>
</dbReference>
<dbReference type="OMA" id="DPLMHEQ"/>
<dbReference type="GO" id="GO:0005758">
    <property type="term" value="C:mitochondrial intermembrane space"/>
    <property type="evidence" value="ECO:0007669"/>
    <property type="project" value="EnsemblFungi"/>
</dbReference>
<gene>
    <name evidence="3" type="primary">TBLA0H01580</name>
    <name evidence="3" type="ORF">TBLA_0H01580</name>
</gene>
<dbReference type="EMBL" id="HE806323">
    <property type="protein sequence ID" value="CCH62445.1"/>
    <property type="molecule type" value="Genomic_DNA"/>
</dbReference>
<protein>
    <recommendedName>
        <fullName evidence="2">Core domain-containing protein</fullName>
    </recommendedName>
</protein>
<dbReference type="RefSeq" id="XP_004181964.1">
    <property type="nucleotide sequence ID" value="XM_004181916.1"/>
</dbReference>
<feature type="domain" description="Core" evidence="2">
    <location>
        <begin position="83"/>
        <end position="217"/>
    </location>
</feature>
<dbReference type="InParanoid" id="I2H7U3"/>
<dbReference type="OrthoDB" id="1938621at2759"/>
<dbReference type="Pfam" id="PF01521">
    <property type="entry name" value="Fe-S_biosyn"/>
    <property type="match status" value="1"/>
</dbReference>
<dbReference type="Proteomes" id="UP000002866">
    <property type="component" value="Chromosome 8"/>
</dbReference>
<dbReference type="InterPro" id="IPR035903">
    <property type="entry name" value="HesB-like_dom_sf"/>
</dbReference>
<organism evidence="3 4">
    <name type="scientific">Henningerozyma blattae (strain ATCC 34711 / CBS 6284 / DSM 70876 / NBRC 10599 / NRRL Y-10934 / UCD 77-7)</name>
    <name type="common">Yeast</name>
    <name type="synonym">Tetrapisispora blattae</name>
    <dbReference type="NCBI Taxonomy" id="1071380"/>
    <lineage>
        <taxon>Eukaryota</taxon>
        <taxon>Fungi</taxon>
        <taxon>Dikarya</taxon>
        <taxon>Ascomycota</taxon>
        <taxon>Saccharomycotina</taxon>
        <taxon>Saccharomycetes</taxon>
        <taxon>Saccharomycetales</taxon>
        <taxon>Saccharomycetaceae</taxon>
        <taxon>Henningerozyma</taxon>
    </lineage>
</organism>
<reference evidence="3 4" key="1">
    <citation type="journal article" date="2011" name="Proc. Natl. Acad. Sci. U.S.A.">
        <title>Evolutionary erosion of yeast sex chromosomes by mating-type switching accidents.</title>
        <authorList>
            <person name="Gordon J.L."/>
            <person name="Armisen D."/>
            <person name="Proux-Wera E."/>
            <person name="Oheigeartaigh S.S."/>
            <person name="Byrne K.P."/>
            <person name="Wolfe K.H."/>
        </authorList>
    </citation>
    <scope>NUCLEOTIDE SEQUENCE [LARGE SCALE GENOMIC DNA]</scope>
    <source>
        <strain evidence="4">ATCC 34711 / CBS 6284 / DSM 70876 / NBRC 10599 / NRRL Y-10934 / UCD 77-7</strain>
    </source>
</reference>
<comment type="similarity">
    <text evidence="1">Belongs to the HesB/IscA family.</text>
</comment>
<accession>I2H7U3</accession>
<sequence>MWQKSLSHSINSTYKRQLLQRAIIQNKLFNQGQILSTRYYSLDLNPFLSCKNNFRYYSKPANSTATEPLVEPISVINRNPDLNISISKSAAERLGQIHNDSQEALRLKVESGGCHGFQYSLGLEPEDNSSTTNGKKSAQLGNDDEIQDEFTDEFDDEFDDAKLNPEITYILPSGAKIKMDQNTLKILNNTCLTYTTELIGSSFKITGGSLKSPCGCGSSFDVEE</sequence>
<dbReference type="HOGENOM" id="CLU_069054_1_2_1"/>
<dbReference type="FunCoup" id="I2H7U3">
    <property type="interactions" value="307"/>
</dbReference>
<dbReference type="GO" id="GO:0044572">
    <property type="term" value="P:[4Fe-4S] cluster assembly"/>
    <property type="evidence" value="ECO:0007669"/>
    <property type="project" value="EnsemblFungi"/>
</dbReference>
<dbReference type="STRING" id="1071380.I2H7U3"/>
<proteinExistence type="inferred from homology"/>
<dbReference type="KEGG" id="tbl:TBLA_0H01580"/>
<dbReference type="InterPro" id="IPR000361">
    <property type="entry name" value="ATAP_core_dom"/>
</dbReference>
<dbReference type="GeneID" id="14497602"/>
<evidence type="ECO:0000259" key="2">
    <source>
        <dbReference type="Pfam" id="PF01521"/>
    </source>
</evidence>
<evidence type="ECO:0000313" key="3">
    <source>
        <dbReference type="EMBL" id="CCH62445.1"/>
    </source>
</evidence>
<dbReference type="GO" id="GO:0005506">
    <property type="term" value="F:iron ion binding"/>
    <property type="evidence" value="ECO:0007669"/>
    <property type="project" value="EnsemblFungi"/>
</dbReference>